<dbReference type="InParanoid" id="A0A7R8UE99"/>
<protein>
    <submittedName>
        <fullName evidence="1">Uncharacterized protein</fullName>
    </submittedName>
</protein>
<evidence type="ECO:0000313" key="1">
    <source>
        <dbReference type="EMBL" id="CAD7079190.1"/>
    </source>
</evidence>
<dbReference type="EMBL" id="LR899009">
    <property type="protein sequence ID" value="CAD7079190.1"/>
    <property type="molecule type" value="Genomic_DNA"/>
</dbReference>
<reference evidence="1 2" key="1">
    <citation type="submission" date="2020-11" db="EMBL/GenBank/DDBJ databases">
        <authorList>
            <person name="Wallbank WR R."/>
            <person name="Pardo Diaz C."/>
            <person name="Kozak K."/>
            <person name="Martin S."/>
            <person name="Jiggins C."/>
            <person name="Moest M."/>
            <person name="Warren A I."/>
            <person name="Generalovic N T."/>
            <person name="Byers J.R.P. K."/>
            <person name="Montejo-Kovacevich G."/>
            <person name="Yen C E."/>
        </authorList>
    </citation>
    <scope>NUCLEOTIDE SEQUENCE [LARGE SCALE GENOMIC DNA]</scope>
</reference>
<dbReference type="Proteomes" id="UP000594454">
    <property type="component" value="Chromosome 1"/>
</dbReference>
<dbReference type="AlphaFoldDB" id="A0A7R8UE99"/>
<proteinExistence type="predicted"/>
<sequence>MLTNYGALLAEKLKLHYPHPHSPGLDVSLFAKFGPVAINSSQLPATPLDICGERQIQPVCEVVLVCDIFEEFCGRYLFRQKFPFPAIINT</sequence>
<organism evidence="1 2">
    <name type="scientific">Hermetia illucens</name>
    <name type="common">Black soldier fly</name>
    <dbReference type="NCBI Taxonomy" id="343691"/>
    <lineage>
        <taxon>Eukaryota</taxon>
        <taxon>Metazoa</taxon>
        <taxon>Ecdysozoa</taxon>
        <taxon>Arthropoda</taxon>
        <taxon>Hexapoda</taxon>
        <taxon>Insecta</taxon>
        <taxon>Pterygota</taxon>
        <taxon>Neoptera</taxon>
        <taxon>Endopterygota</taxon>
        <taxon>Diptera</taxon>
        <taxon>Brachycera</taxon>
        <taxon>Stratiomyomorpha</taxon>
        <taxon>Stratiomyidae</taxon>
        <taxon>Hermetiinae</taxon>
        <taxon>Hermetia</taxon>
    </lineage>
</organism>
<name>A0A7R8UE99_HERIL</name>
<keyword evidence="2" id="KW-1185">Reference proteome</keyword>
<evidence type="ECO:0000313" key="2">
    <source>
        <dbReference type="Proteomes" id="UP000594454"/>
    </source>
</evidence>
<accession>A0A7R8UE99</accession>
<gene>
    <name evidence="1" type="ORF">HERILL_LOCUS2419</name>
</gene>